<name>A0A2W1KGW4_ACIFR</name>
<feature type="transmembrane region" description="Helical" evidence="7">
    <location>
        <begin position="179"/>
        <end position="200"/>
    </location>
</feature>
<evidence type="ECO:0000256" key="7">
    <source>
        <dbReference type="SAM" id="Phobius"/>
    </source>
</evidence>
<evidence type="ECO:0000259" key="8">
    <source>
        <dbReference type="Pfam" id="PF01545"/>
    </source>
</evidence>
<feature type="domain" description="Cation efflux protein cytoplasmic" evidence="9">
    <location>
        <begin position="236"/>
        <end position="311"/>
    </location>
</feature>
<evidence type="ECO:0000256" key="3">
    <source>
        <dbReference type="ARBA" id="ARBA00022448"/>
    </source>
</evidence>
<proteinExistence type="inferred from homology"/>
<dbReference type="InterPro" id="IPR050291">
    <property type="entry name" value="CDF_Transporter"/>
</dbReference>
<dbReference type="GO" id="GO:0008324">
    <property type="term" value="F:monoatomic cation transmembrane transporter activity"/>
    <property type="evidence" value="ECO:0007669"/>
    <property type="project" value="InterPro"/>
</dbReference>
<evidence type="ECO:0000256" key="5">
    <source>
        <dbReference type="ARBA" id="ARBA00022989"/>
    </source>
</evidence>
<dbReference type="SUPFAM" id="SSF160240">
    <property type="entry name" value="Cation efflux protein cytoplasmic domain-like"/>
    <property type="match status" value="1"/>
</dbReference>
<feature type="domain" description="Cation efflux protein transmembrane" evidence="8">
    <location>
        <begin position="41"/>
        <end position="231"/>
    </location>
</feature>
<comment type="similarity">
    <text evidence="2">Belongs to the cation diffusion facilitator (CDF) transporter (TC 2.A.4) family.</text>
</comment>
<dbReference type="Gene3D" id="3.30.70.1350">
    <property type="entry name" value="Cation efflux protein, cytoplasmic domain"/>
    <property type="match status" value="1"/>
</dbReference>
<dbReference type="InterPro" id="IPR002524">
    <property type="entry name" value="Cation_efflux"/>
</dbReference>
<dbReference type="OrthoDB" id="9806522at2"/>
<feature type="transmembrane region" description="Helical" evidence="7">
    <location>
        <begin position="39"/>
        <end position="60"/>
    </location>
</feature>
<evidence type="ECO:0000256" key="4">
    <source>
        <dbReference type="ARBA" id="ARBA00022692"/>
    </source>
</evidence>
<dbReference type="NCBIfam" id="TIGR01297">
    <property type="entry name" value="CDF"/>
    <property type="match status" value="1"/>
</dbReference>
<comment type="caution">
    <text evidence="10">The sequence shown here is derived from an EMBL/GenBank/DDBJ whole genome shotgun (WGS) entry which is preliminary data.</text>
</comment>
<gene>
    <name evidence="10" type="ORF">DN052_00925</name>
</gene>
<dbReference type="InterPro" id="IPR027470">
    <property type="entry name" value="Cation_efflux_CTD"/>
</dbReference>
<keyword evidence="6 7" id="KW-0472">Membrane</keyword>
<evidence type="ECO:0000256" key="2">
    <source>
        <dbReference type="ARBA" id="ARBA00008114"/>
    </source>
</evidence>
<feature type="transmembrane region" description="Helical" evidence="7">
    <location>
        <begin position="140"/>
        <end position="159"/>
    </location>
</feature>
<dbReference type="InterPro" id="IPR027469">
    <property type="entry name" value="Cation_efflux_TMD_sf"/>
</dbReference>
<dbReference type="InterPro" id="IPR036837">
    <property type="entry name" value="Cation_efflux_CTD_sf"/>
</dbReference>
<feature type="transmembrane region" description="Helical" evidence="7">
    <location>
        <begin position="108"/>
        <end position="128"/>
    </location>
</feature>
<dbReference type="AlphaFoldDB" id="A0A2W1KGW4"/>
<accession>A0A2W1KGW4</accession>
<evidence type="ECO:0000259" key="9">
    <source>
        <dbReference type="Pfam" id="PF16916"/>
    </source>
</evidence>
<dbReference type="GO" id="GO:0016020">
    <property type="term" value="C:membrane"/>
    <property type="evidence" value="ECO:0007669"/>
    <property type="project" value="UniProtKB-SubCell"/>
</dbReference>
<keyword evidence="3" id="KW-0813">Transport</keyword>
<evidence type="ECO:0000256" key="1">
    <source>
        <dbReference type="ARBA" id="ARBA00004141"/>
    </source>
</evidence>
<evidence type="ECO:0000256" key="6">
    <source>
        <dbReference type="ARBA" id="ARBA00023136"/>
    </source>
</evidence>
<evidence type="ECO:0000313" key="10">
    <source>
        <dbReference type="EMBL" id="PZD81675.1"/>
    </source>
</evidence>
<evidence type="ECO:0000313" key="11">
    <source>
        <dbReference type="Proteomes" id="UP000248886"/>
    </source>
</evidence>
<keyword evidence="5 7" id="KW-1133">Transmembrane helix</keyword>
<protein>
    <submittedName>
        <fullName evidence="10">Cation diffusion facilitator family transporter</fullName>
    </submittedName>
</protein>
<dbReference type="Proteomes" id="UP000248886">
    <property type="component" value="Unassembled WGS sequence"/>
</dbReference>
<dbReference type="PANTHER" id="PTHR43840">
    <property type="entry name" value="MITOCHONDRIAL METAL TRANSPORTER 1-RELATED"/>
    <property type="match status" value="1"/>
</dbReference>
<keyword evidence="4 7" id="KW-0812">Transmembrane</keyword>
<dbReference type="Pfam" id="PF16916">
    <property type="entry name" value="ZT_dimer"/>
    <property type="match status" value="1"/>
</dbReference>
<dbReference type="Pfam" id="PF01545">
    <property type="entry name" value="Cation_efflux"/>
    <property type="match status" value="1"/>
</dbReference>
<organism evidence="10 11">
    <name type="scientific">Acidithiobacillus ferrooxidans</name>
    <name type="common">Thiobacillus ferrooxidans</name>
    <dbReference type="NCBI Taxonomy" id="920"/>
    <lineage>
        <taxon>Bacteria</taxon>
        <taxon>Pseudomonadati</taxon>
        <taxon>Pseudomonadota</taxon>
        <taxon>Acidithiobacillia</taxon>
        <taxon>Acidithiobacillales</taxon>
        <taxon>Acidithiobacillaceae</taxon>
        <taxon>Acidithiobacillus</taxon>
    </lineage>
</organism>
<dbReference type="SUPFAM" id="SSF161111">
    <property type="entry name" value="Cation efflux protein transmembrane domain-like"/>
    <property type="match status" value="1"/>
</dbReference>
<dbReference type="InterPro" id="IPR058533">
    <property type="entry name" value="Cation_efflux_TM"/>
</dbReference>
<feature type="transmembrane region" description="Helical" evidence="7">
    <location>
        <begin position="66"/>
        <end position="87"/>
    </location>
</feature>
<dbReference type="EMBL" id="QKQP01000001">
    <property type="protein sequence ID" value="PZD81675.1"/>
    <property type="molecule type" value="Genomic_DNA"/>
</dbReference>
<dbReference type="PANTHER" id="PTHR43840:SF15">
    <property type="entry name" value="MITOCHONDRIAL METAL TRANSPORTER 1-RELATED"/>
    <property type="match status" value="1"/>
</dbReference>
<dbReference type="Gene3D" id="1.20.1510.10">
    <property type="entry name" value="Cation efflux protein transmembrane domain"/>
    <property type="match status" value="1"/>
</dbReference>
<comment type="subcellular location">
    <subcellularLocation>
        <location evidence="1">Membrane</location>
        <topology evidence="1">Multi-pass membrane protein</topology>
    </subcellularLocation>
</comment>
<reference evidence="10 11" key="1">
    <citation type="submission" date="2018-06" db="EMBL/GenBank/DDBJ databases">
        <title>Draft sequence of Acidithiobacillus ferrooxidans CCM 4253.</title>
        <authorList>
            <person name="Moya-Beltran A."/>
            <person name="Castro M."/>
            <person name="Covarrubias P.C."/>
            <person name="Issotta F."/>
            <person name="Janiczek O."/>
            <person name="Mandl M."/>
            <person name="Kucera J."/>
            <person name="Quatrini R."/>
        </authorList>
    </citation>
    <scope>NUCLEOTIDE SEQUENCE [LARGE SCALE GENOMIC DNA]</scope>
    <source>
        <strain evidence="10 11">CCM 4253</strain>
    </source>
</reference>
<sequence>MDCIEVSLPEAGRMATMDAMDIPGKITPSDLAGRQKSRWMLASTGLNGLLSIAKIGWGVYSGSTVVIADAVHSISDVLGALLILAAIRFSRHRSLRFPYGLHKVEDMAALGGALLVVIAAYEIARAVFFSGGARPPDNPLATMGFMAAILVAEGIFYVFERRAAACLHSPGLQSDVVNWLGDIGAGVVVIAGIGGHLLRIPFAQEIAVLIILFLILEGTWGVLKNAILSLLDASVESELYAKAKNLLLTTPEVEGVEGLRLRHAGSVLFADATIGIAAANFAHAHEVADRAQQRLQEAFPELENITLHYEPPFKPFKRRALLLTEEGSALATRFGMAQRIRFEDENREGVLVNTQTLNNPVPGAEKGRGIRLAAWLIAQGADEIHMRAGQLEPALEALLSAAGVTLVIDENPPLPPHAE</sequence>